<proteinExistence type="inferred from homology"/>
<comment type="catalytic activity">
    <reaction evidence="7">
        <text>a 2'-deoxyadenosine in DNA + S-adenosyl-L-methionine = an N(6)-methyl-2'-deoxyadenosine in DNA + S-adenosyl-L-homocysteine + H(+)</text>
        <dbReference type="Rhea" id="RHEA:15197"/>
        <dbReference type="Rhea" id="RHEA-COMP:12418"/>
        <dbReference type="Rhea" id="RHEA-COMP:12419"/>
        <dbReference type="ChEBI" id="CHEBI:15378"/>
        <dbReference type="ChEBI" id="CHEBI:57856"/>
        <dbReference type="ChEBI" id="CHEBI:59789"/>
        <dbReference type="ChEBI" id="CHEBI:90615"/>
        <dbReference type="ChEBI" id="CHEBI:90616"/>
        <dbReference type="EC" id="2.1.1.72"/>
    </reaction>
</comment>
<dbReference type="AlphaFoldDB" id="A0A4R5F282"/>
<comment type="similarity">
    <text evidence="1">Belongs to the N(4)/N(6)-methyltransferase family.</text>
</comment>
<dbReference type="InterPro" id="IPR051537">
    <property type="entry name" value="DNA_Adenine_Mtase"/>
</dbReference>
<dbReference type="Gene3D" id="1.20.1260.30">
    <property type="match status" value="1"/>
</dbReference>
<dbReference type="Gene3D" id="3.40.50.150">
    <property type="entry name" value="Vaccinia Virus protein VP39"/>
    <property type="match status" value="1"/>
</dbReference>
<dbReference type="GO" id="GO:0003677">
    <property type="term" value="F:DNA binding"/>
    <property type="evidence" value="ECO:0007669"/>
    <property type="project" value="InterPro"/>
</dbReference>
<evidence type="ECO:0000256" key="1">
    <source>
        <dbReference type="ARBA" id="ARBA00006594"/>
    </source>
</evidence>
<keyword evidence="6" id="KW-0680">Restriction system</keyword>
<evidence type="ECO:0000259" key="8">
    <source>
        <dbReference type="Pfam" id="PF02384"/>
    </source>
</evidence>
<name>A0A4R5F282_9ACTN</name>
<dbReference type="GO" id="GO:0009007">
    <property type="term" value="F:site-specific DNA-methyltransferase (adenine-specific) activity"/>
    <property type="evidence" value="ECO:0007669"/>
    <property type="project" value="UniProtKB-EC"/>
</dbReference>
<sequence>MSAREYLDQLASLMVLKHGHELANDRPDLTLQPLSDAWQTLLAEDGQALKEAYDHILQSFASREDLFGDVFRSASNPIQDPDKLKKLIVEVDGLNPGQSGTAAPLERIYKSLLALFADDDRAGLGQYYTPHAVVRAMVACAQPGPDDVIYDPACGTGGLLLAARDHVLRHHRDDMTAEQRVQLDGGRIFGTELVTEASCLAKTNMILNGVDSGIADRLIEDRDAPLQASLLTPSIVLANPPFGRRLRTNSIPRFRVSTRNGELNFLQYIASTLGIPGKAAVVVSDTLLFAAGAAHEVRRQMLADFDVHTLLRLPPGVFYSTAVKANVLFFDKKEVQPEVPQTSLLWVYDFRTGKRFTDAVRNLASEDLDDFVRCYRPGESRTSRVEAERFKCFSYEELMDRDQVNLDITWLKDSGRKDGDSAPASSVIAREIVEDFTVALDEFSVVADLLEQSRTRLSRE</sequence>
<evidence type="ECO:0000313" key="10">
    <source>
        <dbReference type="Proteomes" id="UP000295136"/>
    </source>
</evidence>
<feature type="domain" description="DNA methylase adenine-specific" evidence="8">
    <location>
        <begin position="106"/>
        <end position="384"/>
    </location>
</feature>
<dbReference type="InterPro" id="IPR003356">
    <property type="entry name" value="DNA_methylase_A-5"/>
</dbReference>
<keyword evidence="5" id="KW-0949">S-adenosyl-L-methionine</keyword>
<evidence type="ECO:0000256" key="3">
    <source>
        <dbReference type="ARBA" id="ARBA00022603"/>
    </source>
</evidence>
<evidence type="ECO:0000313" key="9">
    <source>
        <dbReference type="EMBL" id="TDE41645.1"/>
    </source>
</evidence>
<dbReference type="RefSeq" id="WP_132634789.1">
    <property type="nucleotide sequence ID" value="NZ_SMLD01000093.1"/>
</dbReference>
<protein>
    <recommendedName>
        <fullName evidence="2">site-specific DNA-methyltransferase (adenine-specific)</fullName>
        <ecNumber evidence="2">2.1.1.72</ecNumber>
    </recommendedName>
</protein>
<evidence type="ECO:0000256" key="4">
    <source>
        <dbReference type="ARBA" id="ARBA00022679"/>
    </source>
</evidence>
<organism evidence="9 10">
    <name type="scientific">Nonomuraea mesophila</name>
    <dbReference type="NCBI Taxonomy" id="2530382"/>
    <lineage>
        <taxon>Bacteria</taxon>
        <taxon>Bacillati</taxon>
        <taxon>Actinomycetota</taxon>
        <taxon>Actinomycetes</taxon>
        <taxon>Streptosporangiales</taxon>
        <taxon>Streptosporangiaceae</taxon>
        <taxon>Nonomuraea</taxon>
    </lineage>
</organism>
<dbReference type="InterPro" id="IPR038333">
    <property type="entry name" value="T1MK-like_N_sf"/>
</dbReference>
<evidence type="ECO:0000256" key="6">
    <source>
        <dbReference type="ARBA" id="ARBA00022747"/>
    </source>
</evidence>
<accession>A0A4R5F282</accession>
<dbReference type="PANTHER" id="PTHR42933">
    <property type="entry name" value="SLR6095 PROTEIN"/>
    <property type="match status" value="1"/>
</dbReference>
<dbReference type="GO" id="GO:0032259">
    <property type="term" value="P:methylation"/>
    <property type="evidence" value="ECO:0007669"/>
    <property type="project" value="UniProtKB-KW"/>
</dbReference>
<keyword evidence="4 9" id="KW-0808">Transferase</keyword>
<gene>
    <name evidence="9" type="ORF">E1295_29330</name>
</gene>
<dbReference type="GO" id="GO:0008170">
    <property type="term" value="F:N-methyltransferase activity"/>
    <property type="evidence" value="ECO:0007669"/>
    <property type="project" value="InterPro"/>
</dbReference>
<evidence type="ECO:0000256" key="7">
    <source>
        <dbReference type="ARBA" id="ARBA00047942"/>
    </source>
</evidence>
<dbReference type="Proteomes" id="UP000295136">
    <property type="component" value="Unassembled WGS sequence"/>
</dbReference>
<dbReference type="Pfam" id="PF02384">
    <property type="entry name" value="N6_Mtase"/>
    <property type="match status" value="1"/>
</dbReference>
<evidence type="ECO:0000256" key="5">
    <source>
        <dbReference type="ARBA" id="ARBA00022691"/>
    </source>
</evidence>
<dbReference type="SUPFAM" id="SSF53335">
    <property type="entry name" value="S-adenosyl-L-methionine-dependent methyltransferases"/>
    <property type="match status" value="1"/>
</dbReference>
<dbReference type="PANTHER" id="PTHR42933:SF4">
    <property type="entry name" value="TYPE I RESTRICTION ENZYME ECOKI METHYLASE SUBUNIT"/>
    <property type="match status" value="1"/>
</dbReference>
<comment type="caution">
    <text evidence="9">The sequence shown here is derived from an EMBL/GenBank/DDBJ whole genome shotgun (WGS) entry which is preliminary data.</text>
</comment>
<evidence type="ECO:0000256" key="2">
    <source>
        <dbReference type="ARBA" id="ARBA00011900"/>
    </source>
</evidence>
<reference evidence="9 10" key="1">
    <citation type="submission" date="2019-03" db="EMBL/GenBank/DDBJ databases">
        <title>Draft genome sequences of novel Actinobacteria.</title>
        <authorList>
            <person name="Sahin N."/>
            <person name="Ay H."/>
            <person name="Saygin H."/>
        </authorList>
    </citation>
    <scope>NUCLEOTIDE SEQUENCE [LARGE SCALE GENOMIC DNA]</scope>
    <source>
        <strain evidence="9 10">6K102</strain>
    </source>
</reference>
<dbReference type="InterPro" id="IPR029063">
    <property type="entry name" value="SAM-dependent_MTases_sf"/>
</dbReference>
<keyword evidence="3 9" id="KW-0489">Methyltransferase</keyword>
<dbReference type="PRINTS" id="PR00507">
    <property type="entry name" value="N12N6MTFRASE"/>
</dbReference>
<dbReference type="GO" id="GO:0009307">
    <property type="term" value="P:DNA restriction-modification system"/>
    <property type="evidence" value="ECO:0007669"/>
    <property type="project" value="UniProtKB-KW"/>
</dbReference>
<dbReference type="EMBL" id="SMLD01000093">
    <property type="protein sequence ID" value="TDE41645.1"/>
    <property type="molecule type" value="Genomic_DNA"/>
</dbReference>
<keyword evidence="10" id="KW-1185">Reference proteome</keyword>
<dbReference type="EC" id="2.1.1.72" evidence="2"/>